<keyword evidence="1" id="KW-1133">Transmembrane helix</keyword>
<evidence type="ECO:0000313" key="4">
    <source>
        <dbReference type="EMBL" id="ABC31658.1"/>
    </source>
</evidence>
<name>Q2SCG6_HAHCH</name>
<organism evidence="4 5">
    <name type="scientific">Hahella chejuensis (strain KCTC 2396)</name>
    <dbReference type="NCBI Taxonomy" id="349521"/>
    <lineage>
        <taxon>Bacteria</taxon>
        <taxon>Pseudomonadati</taxon>
        <taxon>Pseudomonadota</taxon>
        <taxon>Gammaproteobacteria</taxon>
        <taxon>Oceanospirillales</taxon>
        <taxon>Hahellaceae</taxon>
        <taxon>Hahella</taxon>
    </lineage>
</organism>
<keyword evidence="1" id="KW-0472">Membrane</keyword>
<feature type="transmembrane region" description="Helical" evidence="1">
    <location>
        <begin position="12"/>
        <end position="34"/>
    </location>
</feature>
<dbReference type="eggNOG" id="ENOG502Z9HI">
    <property type="taxonomic scope" value="Bacteria"/>
</dbReference>
<keyword evidence="5" id="KW-1185">Reference proteome</keyword>
<feature type="transmembrane region" description="Helical" evidence="1">
    <location>
        <begin position="164"/>
        <end position="185"/>
    </location>
</feature>
<dbReference type="KEGG" id="hch:HCH_04968"/>
<dbReference type="HOGENOM" id="CLU_086377_0_0_6"/>
<protein>
    <recommendedName>
        <fullName evidence="6">DUF4126 domain-containing protein</fullName>
    </recommendedName>
</protein>
<accession>Q2SCG6</accession>
<dbReference type="STRING" id="349521.HCH_04968"/>
<reference evidence="4 5" key="1">
    <citation type="journal article" date="2005" name="Nucleic Acids Res.">
        <title>Genomic blueprint of Hahella chejuensis, a marine microbe producing an algicidal agent.</title>
        <authorList>
            <person name="Jeong H."/>
            <person name="Yim J.H."/>
            <person name="Lee C."/>
            <person name="Choi S.-H."/>
            <person name="Park Y.K."/>
            <person name="Yoon S.H."/>
            <person name="Hur C.-G."/>
            <person name="Kang H.-Y."/>
            <person name="Kim D."/>
            <person name="Lee H.H."/>
            <person name="Park K.H."/>
            <person name="Park S.-H."/>
            <person name="Park H.-S."/>
            <person name="Lee H.K."/>
            <person name="Oh T.K."/>
            <person name="Kim J.F."/>
        </authorList>
    </citation>
    <scope>NUCLEOTIDE SEQUENCE [LARGE SCALE GENOMIC DNA]</scope>
    <source>
        <strain evidence="4 5">KCTC 2396</strain>
    </source>
</reference>
<dbReference type="OrthoDB" id="181455at2"/>
<feature type="domain" description="DUF4126" evidence="3">
    <location>
        <begin position="11"/>
        <end position="183"/>
    </location>
</feature>
<evidence type="ECO:0000313" key="5">
    <source>
        <dbReference type="Proteomes" id="UP000000238"/>
    </source>
</evidence>
<dbReference type="Proteomes" id="UP000000238">
    <property type="component" value="Chromosome"/>
</dbReference>
<gene>
    <name evidence="4" type="ordered locus">HCH_04968</name>
</gene>
<dbReference type="EMBL" id="CP000155">
    <property type="protein sequence ID" value="ABC31658.1"/>
    <property type="molecule type" value="Genomic_DNA"/>
</dbReference>
<evidence type="ECO:0000256" key="1">
    <source>
        <dbReference type="SAM" id="Phobius"/>
    </source>
</evidence>
<keyword evidence="1" id="KW-0812">Transmembrane</keyword>
<feature type="domain" description="SHOCT" evidence="2">
    <location>
        <begin position="245"/>
        <end position="271"/>
    </location>
</feature>
<evidence type="ECO:0000259" key="2">
    <source>
        <dbReference type="Pfam" id="PF09851"/>
    </source>
</evidence>
<dbReference type="RefSeq" id="WP_011398723.1">
    <property type="nucleotide sequence ID" value="NC_007645.1"/>
</dbReference>
<dbReference type="Pfam" id="PF13548">
    <property type="entry name" value="DUF4126"/>
    <property type="match status" value="1"/>
</dbReference>
<dbReference type="InterPro" id="IPR018649">
    <property type="entry name" value="SHOCT"/>
</dbReference>
<dbReference type="InterPro" id="IPR025196">
    <property type="entry name" value="DUF4126"/>
</dbReference>
<sequence>METYDTLVSTIALMMGVSWASGVNLYAAVLMLGLGGATGHIDLPPDLQTLQDPLVIAAAGFMYCVEFFADKTPGVDSGWDALHTFIRIPAGAVLAAGAVGDISPALQIAAGLVGASMAATSHATKAGTRLAINTSPEPFTNWAASIGEDIMVLAGLWAALNHPLVFLVLLGLFIALAIWLLPKLWRFLKLVLRKIGGFFGLVDKDKGPSPSVGSYQFGNFSAAAGPSLDADFTAPGPAIEDNLSRIKKLKELLDAGAITQEEFEAEKRRLLGP</sequence>
<evidence type="ECO:0008006" key="6">
    <source>
        <dbReference type="Google" id="ProtNLM"/>
    </source>
</evidence>
<evidence type="ECO:0000259" key="3">
    <source>
        <dbReference type="Pfam" id="PF13548"/>
    </source>
</evidence>
<dbReference type="AlphaFoldDB" id="Q2SCG6"/>
<dbReference type="Pfam" id="PF09851">
    <property type="entry name" value="SHOCT"/>
    <property type="match status" value="1"/>
</dbReference>
<proteinExistence type="predicted"/>